<dbReference type="Gene3D" id="3.20.20.70">
    <property type="entry name" value="Aldolase class I"/>
    <property type="match status" value="1"/>
</dbReference>
<keyword evidence="7" id="KW-1185">Reference proteome</keyword>
<dbReference type="Proteomes" id="UP001516061">
    <property type="component" value="Unassembled WGS sequence"/>
</dbReference>
<dbReference type="InterPro" id="IPR011060">
    <property type="entry name" value="RibuloseP-bd_barrel"/>
</dbReference>
<sequence>MGVVSAAEGQAAAGAAGIAPSSIPVIVPVIVPVVDLMGGALVRAQRGERHRYAPWSSPLGDGGRDPLGLADALARRAGSDTLYVADLDALQGGAAQLDLLRALLVRAPRRRLWLDAGFADAGAARALLARLGDLAERVDPVHASESMHDAGAVAGCFDPADPVGARALLSLDRRDGRRLDAAGLWEQPRHWPRRVIVMTLERVGSDGGPDLDTLAALHRRAPEVMLIGAGGLRGAADLRRAAAAGARAWLVASALHDGRLGDGG</sequence>
<comment type="pathway">
    <text evidence="4">Amino-acid biosynthesis.</text>
</comment>
<accession>A0ABX2G063</accession>
<dbReference type="SUPFAM" id="SSF51366">
    <property type="entry name" value="Ribulose-phoshate binding barrel"/>
    <property type="match status" value="1"/>
</dbReference>
<evidence type="ECO:0000256" key="4">
    <source>
        <dbReference type="ARBA" id="ARBA00029440"/>
    </source>
</evidence>
<dbReference type="EMBL" id="JABSNM010000003">
    <property type="protein sequence ID" value="NRT55146.1"/>
    <property type="molecule type" value="Genomic_DNA"/>
</dbReference>
<dbReference type="GO" id="GO:0003949">
    <property type="term" value="F:1-(5-phosphoribosyl)-5-[(5-phosphoribosylamino)methylideneamino]imidazole-4-carboxamide isomerase activity"/>
    <property type="evidence" value="ECO:0007669"/>
    <property type="project" value="UniProtKB-EC"/>
</dbReference>
<keyword evidence="2 5" id="KW-0028">Amino-acid biosynthesis</keyword>
<keyword evidence="6" id="KW-0413">Isomerase</keyword>
<evidence type="ECO:0000256" key="3">
    <source>
        <dbReference type="ARBA" id="ARBA00023102"/>
    </source>
</evidence>
<proteinExistence type="inferred from homology"/>
<evidence type="ECO:0000256" key="5">
    <source>
        <dbReference type="RuleBase" id="RU003657"/>
    </source>
</evidence>
<evidence type="ECO:0000313" key="6">
    <source>
        <dbReference type="EMBL" id="NRT55146.1"/>
    </source>
</evidence>
<dbReference type="InterPro" id="IPR006062">
    <property type="entry name" value="His_biosynth"/>
</dbReference>
<reference evidence="6 7" key="1">
    <citation type="submission" date="2020-05" db="EMBL/GenBank/DDBJ databases">
        <title>Genomic Encyclopedia of Type Strains, Phase IV (KMG-V): Genome sequencing to study the core and pangenomes of soil and plant-associated prokaryotes.</title>
        <authorList>
            <person name="Whitman W."/>
        </authorList>
    </citation>
    <scope>NUCLEOTIDE SEQUENCE [LARGE SCALE GENOMIC DNA]</scope>
    <source>
        <strain evidence="6 7">C29</strain>
    </source>
</reference>
<protein>
    <submittedName>
        <fullName evidence="6">Phosphoribosylformimino-5-aminoimidazole carboxamide ribotide isomerase</fullName>
        <ecNumber evidence="6">5.3.1.16</ecNumber>
    </submittedName>
</protein>
<gene>
    <name evidence="6" type="ORF">HNQ01_000856</name>
</gene>
<evidence type="ECO:0000313" key="7">
    <source>
        <dbReference type="Proteomes" id="UP001516061"/>
    </source>
</evidence>
<keyword evidence="3 5" id="KW-0368">Histidine biosynthesis</keyword>
<dbReference type="Pfam" id="PF00977">
    <property type="entry name" value="His_biosynth"/>
    <property type="match status" value="1"/>
</dbReference>
<dbReference type="RefSeq" id="WP_173804137.1">
    <property type="nucleotide sequence ID" value="NZ_JABSNM010000003.1"/>
</dbReference>
<name>A0ABX2G063_9BURK</name>
<dbReference type="EC" id="5.3.1.16" evidence="6"/>
<comment type="similarity">
    <text evidence="1 5">Belongs to the HisA/HisF family.</text>
</comment>
<dbReference type="InterPro" id="IPR013785">
    <property type="entry name" value="Aldolase_TIM"/>
</dbReference>
<evidence type="ECO:0000256" key="1">
    <source>
        <dbReference type="ARBA" id="ARBA00009667"/>
    </source>
</evidence>
<comment type="caution">
    <text evidence="6">The sequence shown here is derived from an EMBL/GenBank/DDBJ whole genome shotgun (WGS) entry which is preliminary data.</text>
</comment>
<evidence type="ECO:0000256" key="2">
    <source>
        <dbReference type="ARBA" id="ARBA00022605"/>
    </source>
</evidence>
<organism evidence="6 7">
    <name type="scientific">Sphaerotilus uruguayifluvii</name>
    <dbReference type="NCBI Taxonomy" id="2735897"/>
    <lineage>
        <taxon>Bacteria</taxon>
        <taxon>Pseudomonadati</taxon>
        <taxon>Pseudomonadota</taxon>
        <taxon>Betaproteobacteria</taxon>
        <taxon>Burkholderiales</taxon>
        <taxon>Sphaerotilaceae</taxon>
        <taxon>Sphaerotilus</taxon>
    </lineage>
</organism>